<dbReference type="SUPFAM" id="SSF53383">
    <property type="entry name" value="PLP-dependent transferases"/>
    <property type="match status" value="1"/>
</dbReference>
<keyword evidence="4" id="KW-0032">Aminotransferase</keyword>
<dbReference type="CDD" id="cd00610">
    <property type="entry name" value="OAT_like"/>
    <property type="match status" value="1"/>
</dbReference>
<dbReference type="Gene3D" id="3.40.640.10">
    <property type="entry name" value="Type I PLP-dependent aspartate aminotransferase-like (Major domain)"/>
    <property type="match status" value="1"/>
</dbReference>
<evidence type="ECO:0000313" key="4">
    <source>
        <dbReference type="EMBL" id="MCC9631142.1"/>
    </source>
</evidence>
<dbReference type="PANTHER" id="PTHR43713">
    <property type="entry name" value="GLUTAMATE-1-SEMIALDEHYDE 2,1-AMINOMUTASE"/>
    <property type="match status" value="1"/>
</dbReference>
<evidence type="ECO:0000313" key="5">
    <source>
        <dbReference type="Proteomes" id="UP001139103"/>
    </source>
</evidence>
<dbReference type="Gene3D" id="3.90.1150.10">
    <property type="entry name" value="Aspartate Aminotransferase, domain 1"/>
    <property type="match status" value="1"/>
</dbReference>
<name>A0A9X1MRI7_9BACT</name>
<evidence type="ECO:0000256" key="3">
    <source>
        <dbReference type="RuleBase" id="RU003560"/>
    </source>
</evidence>
<comment type="cofactor">
    <cofactor evidence="1">
        <name>pyridoxal 5'-phosphate</name>
        <dbReference type="ChEBI" id="CHEBI:597326"/>
    </cofactor>
</comment>
<keyword evidence="5" id="KW-1185">Reference proteome</keyword>
<accession>A0A9X1MRI7</accession>
<dbReference type="EMBL" id="JAJKFT010000010">
    <property type="protein sequence ID" value="MCC9631142.1"/>
    <property type="molecule type" value="Genomic_DNA"/>
</dbReference>
<dbReference type="PROSITE" id="PS00600">
    <property type="entry name" value="AA_TRANSFER_CLASS_3"/>
    <property type="match status" value="1"/>
</dbReference>
<gene>
    <name evidence="4" type="ORF">LOC68_22345</name>
</gene>
<keyword evidence="4" id="KW-0808">Transferase</keyword>
<comment type="similarity">
    <text evidence="3">Belongs to the class-III pyridoxal-phosphate-dependent aminotransferase family.</text>
</comment>
<dbReference type="GO" id="GO:0008483">
    <property type="term" value="F:transaminase activity"/>
    <property type="evidence" value="ECO:0007669"/>
    <property type="project" value="UniProtKB-KW"/>
</dbReference>
<evidence type="ECO:0000256" key="1">
    <source>
        <dbReference type="ARBA" id="ARBA00001933"/>
    </source>
</evidence>
<protein>
    <submittedName>
        <fullName evidence="4">Aspartate aminotransferase family protein</fullName>
    </submittedName>
</protein>
<dbReference type="Pfam" id="PF00202">
    <property type="entry name" value="Aminotran_3"/>
    <property type="match status" value="1"/>
</dbReference>
<dbReference type="InterPro" id="IPR015424">
    <property type="entry name" value="PyrdxlP-dep_Trfase"/>
</dbReference>
<dbReference type="InterPro" id="IPR015422">
    <property type="entry name" value="PyrdxlP-dep_Trfase_small"/>
</dbReference>
<dbReference type="InterPro" id="IPR015421">
    <property type="entry name" value="PyrdxlP-dep_Trfase_major"/>
</dbReference>
<evidence type="ECO:0000256" key="2">
    <source>
        <dbReference type="ARBA" id="ARBA00022898"/>
    </source>
</evidence>
<dbReference type="RefSeq" id="WP_230222858.1">
    <property type="nucleotide sequence ID" value="NZ_JAJKFT010000010.1"/>
</dbReference>
<organism evidence="4 5">
    <name type="scientific">Blastopirellula sediminis</name>
    <dbReference type="NCBI Taxonomy" id="2894196"/>
    <lineage>
        <taxon>Bacteria</taxon>
        <taxon>Pseudomonadati</taxon>
        <taxon>Planctomycetota</taxon>
        <taxon>Planctomycetia</taxon>
        <taxon>Pirellulales</taxon>
        <taxon>Pirellulaceae</taxon>
        <taxon>Blastopirellula</taxon>
    </lineage>
</organism>
<sequence>MASIHTTSRSAELYERASRSLATGVSSSLRRFVTQPPLYIDHADGPHFYDVDGNCRADYTLGWGPLIVGSNHAGINAAVARQLEKGYTYGCQHIAEIELAELIVDSVPGVEQVIFSNTGTEAIQSAIRIARAHTGRDKILKFEGHYHGWLNNVLVSYRPKIEDSTLPQATCGGQPAGEFSETLVLPWNDVDALKDLFQRRGQEIACVLTEPVLANSGSCMPRPGYLETLIELCREYGAVSIFDEVITGFRIALGGAREYFGVEPDLSVYGKALAGGFTMSAVGGRAEMFEVLRDMRTIHSGTYNGTSFNIVAAIETIRELRKPGTYDRMNAHGHAVAEALTTTAAKYGLDAAVSGVGTVFSVHFGVTQAPRDYRETTRTDMETYGRFREAMLANGVQLLPDARWYVGTQHDDAVLQHVIKAIETSMKETMRCS</sequence>
<proteinExistence type="inferred from homology"/>
<dbReference type="Proteomes" id="UP001139103">
    <property type="component" value="Unassembled WGS sequence"/>
</dbReference>
<dbReference type="AlphaFoldDB" id="A0A9X1MRI7"/>
<dbReference type="InterPro" id="IPR005814">
    <property type="entry name" value="Aminotrans_3"/>
</dbReference>
<dbReference type="PANTHER" id="PTHR43713:SF3">
    <property type="entry name" value="GLUTAMATE-1-SEMIALDEHYDE 2,1-AMINOMUTASE 1, CHLOROPLASTIC-RELATED"/>
    <property type="match status" value="1"/>
</dbReference>
<comment type="caution">
    <text evidence="4">The sequence shown here is derived from an EMBL/GenBank/DDBJ whole genome shotgun (WGS) entry which is preliminary data.</text>
</comment>
<dbReference type="InterPro" id="IPR049704">
    <property type="entry name" value="Aminotrans_3_PPA_site"/>
</dbReference>
<reference evidence="4" key="1">
    <citation type="submission" date="2021-11" db="EMBL/GenBank/DDBJ databases">
        <title>Genome sequence.</title>
        <authorList>
            <person name="Sun Q."/>
        </authorList>
    </citation>
    <scope>NUCLEOTIDE SEQUENCE</scope>
    <source>
        <strain evidence="4">JC732</strain>
    </source>
</reference>
<keyword evidence="2 3" id="KW-0663">Pyridoxal phosphate</keyword>
<dbReference type="GO" id="GO:0030170">
    <property type="term" value="F:pyridoxal phosphate binding"/>
    <property type="evidence" value="ECO:0007669"/>
    <property type="project" value="InterPro"/>
</dbReference>